<name>A0A0S4J419_BODSA</name>
<dbReference type="InterPro" id="IPR051716">
    <property type="entry name" value="Plant_RL_S/T_kinase"/>
</dbReference>
<comment type="subcellular location">
    <subcellularLocation>
        <location evidence="1">Membrane</location>
        <topology evidence="1">Single-pass membrane protein</topology>
    </subcellularLocation>
</comment>
<feature type="transmembrane region" description="Helical" evidence="4">
    <location>
        <begin position="610"/>
        <end position="631"/>
    </location>
</feature>
<proteinExistence type="predicted"/>
<dbReference type="PANTHER" id="PTHR48053:SF164">
    <property type="entry name" value="LEUCINE-RICH REPEAT-CONTAINING N-TERMINAL PLANT-TYPE DOMAIN-CONTAINING PROTEIN"/>
    <property type="match status" value="1"/>
</dbReference>
<feature type="transmembrane region" description="Helical" evidence="4">
    <location>
        <begin position="698"/>
        <end position="720"/>
    </location>
</feature>
<protein>
    <submittedName>
        <fullName evidence="5">GP46-like surface antigen, putative</fullName>
    </submittedName>
</protein>
<dbReference type="PANTHER" id="PTHR48053">
    <property type="entry name" value="LEUCINE RICH REPEAT FAMILY PROTEIN, EXPRESSED"/>
    <property type="match status" value="1"/>
</dbReference>
<dbReference type="AlphaFoldDB" id="A0A0S4J419"/>
<evidence type="ECO:0000256" key="1">
    <source>
        <dbReference type="ARBA" id="ARBA00004167"/>
    </source>
</evidence>
<dbReference type="EMBL" id="CYKH01000961">
    <property type="protein sequence ID" value="CUG73170.1"/>
    <property type="molecule type" value="Genomic_DNA"/>
</dbReference>
<feature type="non-terminal residue" evidence="5">
    <location>
        <position position="959"/>
    </location>
</feature>
<keyword evidence="4" id="KW-1133">Transmembrane helix</keyword>
<feature type="transmembrane region" description="Helical" evidence="4">
    <location>
        <begin position="666"/>
        <end position="686"/>
    </location>
</feature>
<feature type="transmembrane region" description="Helical" evidence="4">
    <location>
        <begin position="824"/>
        <end position="843"/>
    </location>
</feature>
<evidence type="ECO:0000313" key="6">
    <source>
        <dbReference type="Proteomes" id="UP000051952"/>
    </source>
</evidence>
<dbReference type="Proteomes" id="UP000051952">
    <property type="component" value="Unassembled WGS sequence"/>
</dbReference>
<feature type="transmembrane region" description="Helical" evidence="4">
    <location>
        <begin position="891"/>
        <end position="915"/>
    </location>
</feature>
<evidence type="ECO:0000256" key="3">
    <source>
        <dbReference type="SAM" id="MobiDB-lite"/>
    </source>
</evidence>
<dbReference type="Pfam" id="PF13855">
    <property type="entry name" value="LRR_8"/>
    <property type="match status" value="1"/>
</dbReference>
<evidence type="ECO:0000256" key="2">
    <source>
        <dbReference type="ARBA" id="ARBA00022729"/>
    </source>
</evidence>
<organism evidence="5 6">
    <name type="scientific">Bodo saltans</name>
    <name type="common">Flagellated protozoan</name>
    <dbReference type="NCBI Taxonomy" id="75058"/>
    <lineage>
        <taxon>Eukaryota</taxon>
        <taxon>Discoba</taxon>
        <taxon>Euglenozoa</taxon>
        <taxon>Kinetoplastea</taxon>
        <taxon>Metakinetoplastina</taxon>
        <taxon>Eubodonida</taxon>
        <taxon>Bodonidae</taxon>
        <taxon>Bodo</taxon>
    </lineage>
</organism>
<dbReference type="VEuPathDB" id="TriTrypDB:BSAL_84135"/>
<feature type="region of interest" description="Disordered" evidence="3">
    <location>
        <begin position="503"/>
        <end position="533"/>
    </location>
</feature>
<feature type="transmembrane region" description="Helical" evidence="4">
    <location>
        <begin position="850"/>
        <end position="871"/>
    </location>
</feature>
<dbReference type="InterPro" id="IPR001611">
    <property type="entry name" value="Leu-rich_rpt"/>
</dbReference>
<dbReference type="Pfam" id="PF00560">
    <property type="entry name" value="LRR_1"/>
    <property type="match status" value="1"/>
</dbReference>
<dbReference type="SUPFAM" id="SSF52058">
    <property type="entry name" value="L domain-like"/>
    <property type="match status" value="2"/>
</dbReference>
<reference evidence="6" key="1">
    <citation type="submission" date="2015-09" db="EMBL/GenBank/DDBJ databases">
        <authorList>
            <consortium name="Pathogen Informatics"/>
        </authorList>
    </citation>
    <scope>NUCLEOTIDE SEQUENCE [LARGE SCALE GENOMIC DNA]</scope>
    <source>
        <strain evidence="6">Lake Konstanz</strain>
    </source>
</reference>
<keyword evidence="4" id="KW-0472">Membrane</keyword>
<accession>A0A0S4J419</accession>
<gene>
    <name evidence="5" type="ORF">BSAL_84135</name>
</gene>
<sequence length="959" mass="103374">MNCSSLRNLYLSNNKFNGSFFNNLSSIAAEVKATNIQELFIAYNKFTGTVPNDDTLVTLFPNMTMFHIFENQFIGVMPILPVTKWKYLTEYRVSSNNFTGSNLSTFDEIVRQYQHTPTHPWNCTLKVFSMSFNRNVTSGSLPMTLSACTNMSTFEANEINMGGGTLPDDYGRAWAGSITTFSLHACNLSGTVPMSYSQWSLIEHFDVGVNSSLHGDLSFANKWRALKTIRLESNLFTGTIPDGFSKNINLTQLWLNGNQLHGTLDSAFGAGCPALRYFYVHTNNFSGTIPMEFASWPVMERFYIQNNRFEGTLQKAWAQWGSTFAEMNIGNNSFSGNLPAEWSAWGNVVVLMAAINSISGVLPISWEKMKHLGTLALDANQLTGSLPSQWSGLTSMNIMSLTYNQLSGTLPREWASLAKLQFLGLQGNANISGDIPSTWKSSLTGLFYMSICSTALYGNPWAPTLFPSPCFPCLKEGTAVSSFASAFSSVLRACALSNGSQAQPLTQAPMPTTPSTSSAASLPPPSPSPSARDAAGVSIIGGAGVVAILGGDPASAQMLVTLLMSSCMCGYSGDGGALSSGGSDDGVFATIVSSLTLSPFSSLGNAAMCFGNSVLMFGLVGLHALLVVLLGRRKERRDRRQPHSDENNAWRALCARPEASAAKFPNICVTCGLFLVPGVVRGSVMVLGTSSSSTLEMVAAVVSALLLCLYFVLVLEWLIYRVLILDDISSYSSGFCILRREALLHFEPFAIEYPYSPPLPRPVAAYALGRGGVWSPSERRNSFGKLVAPLSPGHVRWWVATPLLTVLTVLLSSVPTTSTAGCDALQGTVTAATVIAAGVFGVVRPYRAVLVSLVASFSLLVVATTSVLGLLCRHDAISVVQVLSVCSTLSYVSLVGKVYVAVLPFVEQHLLIQLYEPSRHRSGRRKELRRVLSRGSEETRCFVDETLLVPPAGTALVAA</sequence>
<keyword evidence="2" id="KW-0732">Signal</keyword>
<evidence type="ECO:0000313" key="5">
    <source>
        <dbReference type="EMBL" id="CUG73170.1"/>
    </source>
</evidence>
<dbReference type="InterPro" id="IPR032675">
    <property type="entry name" value="LRR_dom_sf"/>
</dbReference>
<dbReference type="OrthoDB" id="8195690at2759"/>
<evidence type="ECO:0000256" key="4">
    <source>
        <dbReference type="SAM" id="Phobius"/>
    </source>
</evidence>
<keyword evidence="4" id="KW-0812">Transmembrane</keyword>
<dbReference type="Gene3D" id="3.80.10.10">
    <property type="entry name" value="Ribonuclease Inhibitor"/>
    <property type="match status" value="2"/>
</dbReference>
<feature type="transmembrane region" description="Helical" evidence="4">
    <location>
        <begin position="795"/>
        <end position="812"/>
    </location>
</feature>
<keyword evidence="6" id="KW-1185">Reference proteome</keyword>
<dbReference type="GO" id="GO:0016020">
    <property type="term" value="C:membrane"/>
    <property type="evidence" value="ECO:0007669"/>
    <property type="project" value="UniProtKB-SubCell"/>
</dbReference>